<protein>
    <submittedName>
        <fullName evidence="2">Uncharacterized protein</fullName>
    </submittedName>
</protein>
<reference evidence="2" key="1">
    <citation type="submission" date="2018-05" db="EMBL/GenBank/DDBJ databases">
        <authorList>
            <person name="Lanie J.A."/>
            <person name="Ng W.-L."/>
            <person name="Kazmierczak K.M."/>
            <person name="Andrzejewski T.M."/>
            <person name="Davidsen T.M."/>
            <person name="Wayne K.J."/>
            <person name="Tettelin H."/>
            <person name="Glass J.I."/>
            <person name="Rusch D."/>
            <person name="Podicherti R."/>
            <person name="Tsui H.-C.T."/>
            <person name="Winkler M.E."/>
        </authorList>
    </citation>
    <scope>NUCLEOTIDE SEQUENCE</scope>
</reference>
<dbReference type="EMBL" id="UINC01038208">
    <property type="protein sequence ID" value="SVB34880.1"/>
    <property type="molecule type" value="Genomic_DNA"/>
</dbReference>
<organism evidence="2">
    <name type="scientific">marine metagenome</name>
    <dbReference type="NCBI Taxonomy" id="408172"/>
    <lineage>
        <taxon>unclassified sequences</taxon>
        <taxon>metagenomes</taxon>
        <taxon>ecological metagenomes</taxon>
    </lineage>
</organism>
<proteinExistence type="predicted"/>
<dbReference type="AlphaFoldDB" id="A0A382D8X4"/>
<sequence length="63" mass="7180">MELTPLTNTHIDRRLQDIDRQISSALRDIRKNLEELEQASSRSDDKGFAGTLRKAMDRGGVPR</sequence>
<evidence type="ECO:0000256" key="1">
    <source>
        <dbReference type="SAM" id="MobiDB-lite"/>
    </source>
</evidence>
<feature type="region of interest" description="Disordered" evidence="1">
    <location>
        <begin position="37"/>
        <end position="63"/>
    </location>
</feature>
<evidence type="ECO:0000313" key="2">
    <source>
        <dbReference type="EMBL" id="SVB34880.1"/>
    </source>
</evidence>
<name>A0A382D8X4_9ZZZZ</name>
<gene>
    <name evidence="2" type="ORF">METZ01_LOCUS187734</name>
</gene>
<accession>A0A382D8X4</accession>